<dbReference type="AlphaFoldDB" id="R3W803"/>
<organism evidence="1 2">
    <name type="scientific">Enterococcus caccae ATCC BAA-1240</name>
    <dbReference type="NCBI Taxonomy" id="1158612"/>
    <lineage>
        <taxon>Bacteria</taxon>
        <taxon>Bacillati</taxon>
        <taxon>Bacillota</taxon>
        <taxon>Bacilli</taxon>
        <taxon>Lactobacillales</taxon>
        <taxon>Enterococcaceae</taxon>
        <taxon>Enterococcus</taxon>
    </lineage>
</organism>
<dbReference type="Proteomes" id="UP000013840">
    <property type="component" value="Unassembled WGS sequence"/>
</dbReference>
<dbReference type="eggNOG" id="ENOG50328GS">
    <property type="taxonomic scope" value="Bacteria"/>
</dbReference>
<dbReference type="OrthoDB" id="4146863at2"/>
<evidence type="ECO:0000313" key="1">
    <source>
        <dbReference type="EMBL" id="EOL43632.1"/>
    </source>
</evidence>
<name>R3W803_9ENTE</name>
<reference evidence="1 2" key="1">
    <citation type="submission" date="2013-02" db="EMBL/GenBank/DDBJ databases">
        <title>The Genome Sequence of Enterococcus caccae BAA-1240.</title>
        <authorList>
            <consortium name="The Broad Institute Genome Sequencing Platform"/>
            <consortium name="The Broad Institute Genome Sequencing Center for Infectious Disease"/>
            <person name="Earl A.M."/>
            <person name="Gilmore M.S."/>
            <person name="Lebreton F."/>
            <person name="Walker B."/>
            <person name="Young S.K."/>
            <person name="Zeng Q."/>
            <person name="Gargeya S."/>
            <person name="Fitzgerald M."/>
            <person name="Haas B."/>
            <person name="Abouelleil A."/>
            <person name="Alvarado L."/>
            <person name="Arachchi H.M."/>
            <person name="Berlin A.M."/>
            <person name="Chapman S.B."/>
            <person name="Dewar J."/>
            <person name="Goldberg J."/>
            <person name="Griggs A."/>
            <person name="Gujja S."/>
            <person name="Hansen M."/>
            <person name="Howarth C."/>
            <person name="Imamovic A."/>
            <person name="Larimer J."/>
            <person name="McCowan C."/>
            <person name="Murphy C."/>
            <person name="Neiman D."/>
            <person name="Pearson M."/>
            <person name="Priest M."/>
            <person name="Roberts A."/>
            <person name="Saif S."/>
            <person name="Shea T."/>
            <person name="Sisk P."/>
            <person name="Sykes S."/>
            <person name="Wortman J."/>
            <person name="Nusbaum C."/>
            <person name="Birren B."/>
        </authorList>
    </citation>
    <scope>NUCLEOTIDE SEQUENCE [LARGE SCALE GENOMIC DNA]</scope>
    <source>
        <strain evidence="1 2">ATCC BAA-1240</strain>
    </source>
</reference>
<protein>
    <recommendedName>
        <fullName evidence="3">Replication-relaxation</fullName>
    </recommendedName>
</protein>
<evidence type="ECO:0000313" key="2">
    <source>
        <dbReference type="Proteomes" id="UP000013840"/>
    </source>
</evidence>
<sequence>MKDIIKNLNKIDIEILKLLYLARYASNKQIARLFFSDSPTEATSLRRANRTTKKLTELKLIRHLDRRVGGSRAGSGSYVFTLGNNGVKLLKQVDDTINDSRRNAYEPSSNHLKHTLAITEVYTQLKELDREFENMELEKVEFEPQCWRTYSKNGVAQFLKPDLFVHLILDEYEDLYMIELDCSTESLTRILNKSKQFIAYYNSGIAQNIHGIFPLVIWLVPDDKRKLAIKNKLTTELDNYWQLFEVLTLDEFSDFVYRNESEADDKQNI</sequence>
<proteinExistence type="predicted"/>
<dbReference type="InterPro" id="IPR025855">
    <property type="entry name" value="Replic_Relax"/>
</dbReference>
<comment type="caution">
    <text evidence="1">The sequence shown here is derived from an EMBL/GenBank/DDBJ whole genome shotgun (WGS) entry which is preliminary data.</text>
</comment>
<accession>R3W803</accession>
<gene>
    <name evidence="1" type="ORF">UC7_02962</name>
</gene>
<dbReference type="Pfam" id="PF13814">
    <property type="entry name" value="Replic_Relax"/>
    <property type="match status" value="1"/>
</dbReference>
<evidence type="ECO:0008006" key="3">
    <source>
        <dbReference type="Google" id="ProtNLM"/>
    </source>
</evidence>
<dbReference type="RefSeq" id="WP_010773041.1">
    <property type="nucleotide sequence ID" value="NZ_KB946335.1"/>
</dbReference>
<keyword evidence="2" id="KW-1185">Reference proteome</keyword>
<dbReference type="PATRIC" id="fig|1158612.3.peg.2928"/>
<dbReference type="EMBL" id="AJAU01000022">
    <property type="protein sequence ID" value="EOL43632.1"/>
    <property type="molecule type" value="Genomic_DNA"/>
</dbReference>
<dbReference type="STRING" id="317735.RU98_GL000135"/>